<comment type="caution">
    <text evidence="2">The sequence shown here is derived from an EMBL/GenBank/DDBJ whole genome shotgun (WGS) entry which is preliminary data.</text>
</comment>
<sequence>HQARNSSRRGNKIPFRRRIDSSKPTCRQNRCCKNGSDHRFRLPSGPHIEWLTVLDFDEIKIDRIFIANIDDPVKRALLVSVVKGLRGTGKPLVFEGVETPGQFEFVRSLGPGYLVQGWYTGKPETISAMNIQG</sequence>
<protein>
    <submittedName>
        <fullName evidence="2">EAL domain-containing protein</fullName>
    </submittedName>
</protein>
<evidence type="ECO:0000259" key="1">
    <source>
        <dbReference type="PROSITE" id="PS50883"/>
    </source>
</evidence>
<feature type="domain" description="EAL" evidence="1">
    <location>
        <begin position="1"/>
        <end position="133"/>
    </location>
</feature>
<dbReference type="InterPro" id="IPR050706">
    <property type="entry name" value="Cyclic-di-GMP_PDE-like"/>
</dbReference>
<dbReference type="AlphaFoldDB" id="A0AAE4ECW5"/>
<proteinExistence type="predicted"/>
<dbReference type="InterPro" id="IPR001633">
    <property type="entry name" value="EAL_dom"/>
</dbReference>
<reference evidence="2" key="1">
    <citation type="submission" date="2023-02" db="EMBL/GenBank/DDBJ databases">
        <title>NDM-1 &amp; ACT-7 co producing ST 133 Enterobacter.</title>
        <authorList>
            <person name="Halder G."/>
            <person name="Chaudhuri B."/>
            <person name="Dutta S."/>
        </authorList>
    </citation>
    <scope>NUCLEOTIDE SEQUENCE</scope>
    <source>
        <strain evidence="2">PEER 323</strain>
    </source>
</reference>
<dbReference type="InterPro" id="IPR035919">
    <property type="entry name" value="EAL_sf"/>
</dbReference>
<evidence type="ECO:0000313" key="2">
    <source>
        <dbReference type="EMBL" id="MDS0022204.1"/>
    </source>
</evidence>
<dbReference type="EMBL" id="JARDRS010000048">
    <property type="protein sequence ID" value="MDS0022204.1"/>
    <property type="molecule type" value="Genomic_DNA"/>
</dbReference>
<evidence type="ECO:0000313" key="3">
    <source>
        <dbReference type="Proteomes" id="UP001182277"/>
    </source>
</evidence>
<dbReference type="SUPFAM" id="SSF141868">
    <property type="entry name" value="EAL domain-like"/>
    <property type="match status" value="1"/>
</dbReference>
<dbReference type="Pfam" id="PF00563">
    <property type="entry name" value="EAL"/>
    <property type="match status" value="1"/>
</dbReference>
<dbReference type="RefSeq" id="WP_225368922.1">
    <property type="nucleotide sequence ID" value="NZ_JARDRS010000048.1"/>
</dbReference>
<feature type="non-terminal residue" evidence="2">
    <location>
        <position position="1"/>
    </location>
</feature>
<dbReference type="GO" id="GO:0071111">
    <property type="term" value="F:cyclic-guanylate-specific phosphodiesterase activity"/>
    <property type="evidence" value="ECO:0007669"/>
    <property type="project" value="InterPro"/>
</dbReference>
<accession>A0AAE4ECW5</accession>
<dbReference type="PROSITE" id="PS50883">
    <property type="entry name" value="EAL"/>
    <property type="match status" value="1"/>
</dbReference>
<dbReference type="PANTHER" id="PTHR33121">
    <property type="entry name" value="CYCLIC DI-GMP PHOSPHODIESTERASE PDEF"/>
    <property type="match status" value="1"/>
</dbReference>
<organism evidence="2 3">
    <name type="scientific">Enterobacter hormaechei subsp. steigerwaltii</name>
    <dbReference type="NCBI Taxonomy" id="299766"/>
    <lineage>
        <taxon>Bacteria</taxon>
        <taxon>Pseudomonadati</taxon>
        <taxon>Pseudomonadota</taxon>
        <taxon>Gammaproteobacteria</taxon>
        <taxon>Enterobacterales</taxon>
        <taxon>Enterobacteriaceae</taxon>
        <taxon>Enterobacter</taxon>
        <taxon>Enterobacter cloacae complex</taxon>
    </lineage>
</organism>
<dbReference type="Gene3D" id="3.20.20.450">
    <property type="entry name" value="EAL domain"/>
    <property type="match status" value="1"/>
</dbReference>
<name>A0AAE4ECW5_9ENTR</name>
<gene>
    <name evidence="2" type="ORF">PTZ61_26420</name>
</gene>
<dbReference type="Proteomes" id="UP001182277">
    <property type="component" value="Unassembled WGS sequence"/>
</dbReference>
<dbReference type="PANTHER" id="PTHR33121:SF70">
    <property type="entry name" value="SIGNALING PROTEIN YKOW"/>
    <property type="match status" value="1"/>
</dbReference>